<dbReference type="PANTHER" id="PTHR43316:SF8">
    <property type="entry name" value="HAD FAMILY HYDROLASE"/>
    <property type="match status" value="1"/>
</dbReference>
<keyword evidence="3" id="KW-1185">Reference proteome</keyword>
<gene>
    <name evidence="2" type="ORF">H1D33_26535</name>
</gene>
<reference evidence="2 3" key="2">
    <citation type="journal article" date="2021" name="Mar. Drugs">
        <title>A New Micromonospora Strain with Antibiotic Activity Isolated from the Microbiome of a Mid-Atlantic Deep-Sea Sponge.</title>
        <authorList>
            <person name="Back C.R."/>
            <person name="Stennett H.L."/>
            <person name="Williams S.E."/>
            <person name="Wang L."/>
            <person name="Ojeda Gomez J."/>
            <person name="Abdulle O.M."/>
            <person name="Duffy T."/>
            <person name="Neal C."/>
            <person name="Mantell J."/>
            <person name="Jepson M.A."/>
            <person name="Hendry K.R."/>
            <person name="Powell D."/>
            <person name="Stach J.E.M."/>
            <person name="Essex-Lopresti A.E."/>
            <person name="Willis C.L."/>
            <person name="Curnow P."/>
            <person name="Race P.R."/>
        </authorList>
    </citation>
    <scope>NUCLEOTIDE SEQUENCE [LARGE SCALE GENOMIC DNA]</scope>
    <source>
        <strain evidence="2 3">28ISP2-46</strain>
    </source>
</reference>
<evidence type="ECO:0000313" key="2">
    <source>
        <dbReference type="EMBL" id="QLQ36768.1"/>
    </source>
</evidence>
<reference evidence="3" key="1">
    <citation type="submission" date="2020-07" db="EMBL/GenBank/DDBJ databases">
        <title>A new Micromonospora strain with potent antibiotic activity isolated from the microbiome of a mid-Atlantic deep-sea sponge.</title>
        <authorList>
            <person name="Back C.R."/>
            <person name="Stennett H.L."/>
            <person name="Williams S.E."/>
            <person name="Wang L."/>
            <person name="Ojeda Gomez J."/>
            <person name="Abdulle O.M."/>
            <person name="Duffy T."/>
            <person name="Hendry K.R."/>
            <person name="Powell D."/>
            <person name="Stach J.E."/>
            <person name="Essex-Lopresti A.E."/>
            <person name="Willis C.L."/>
            <person name="Curnow P."/>
            <person name="Race P.R."/>
        </authorList>
    </citation>
    <scope>NUCLEOTIDE SEQUENCE [LARGE SCALE GENOMIC DNA]</scope>
    <source>
        <strain evidence="3">28ISP2-46</strain>
    </source>
</reference>
<dbReference type="InterPro" id="IPR023198">
    <property type="entry name" value="PGP-like_dom2"/>
</dbReference>
<dbReference type="InterPro" id="IPR036412">
    <property type="entry name" value="HAD-like_sf"/>
</dbReference>
<dbReference type="KEGG" id="mfeu:H1D33_26535"/>
<dbReference type="SFLD" id="SFLDG01129">
    <property type="entry name" value="C1.5:_HAD__Beta-PGM__Phosphata"/>
    <property type="match status" value="1"/>
</dbReference>
<accession>A0A7L6B456</accession>
<evidence type="ECO:0000256" key="1">
    <source>
        <dbReference type="ARBA" id="ARBA00022801"/>
    </source>
</evidence>
<dbReference type="PANTHER" id="PTHR43316">
    <property type="entry name" value="HYDROLASE, HALOACID DELAHOGENASE-RELATED"/>
    <property type="match status" value="1"/>
</dbReference>
<dbReference type="Proteomes" id="UP000510844">
    <property type="component" value="Chromosome"/>
</dbReference>
<dbReference type="RefSeq" id="WP_181569281.1">
    <property type="nucleotide sequence ID" value="NZ_CP059322.2"/>
</dbReference>
<organism evidence="2 3">
    <name type="scientific">Micromonospora robiginosa</name>
    <dbReference type="NCBI Taxonomy" id="2749844"/>
    <lineage>
        <taxon>Bacteria</taxon>
        <taxon>Bacillati</taxon>
        <taxon>Actinomycetota</taxon>
        <taxon>Actinomycetes</taxon>
        <taxon>Micromonosporales</taxon>
        <taxon>Micromonosporaceae</taxon>
        <taxon>Micromonospora</taxon>
    </lineage>
</organism>
<dbReference type="GO" id="GO:0016787">
    <property type="term" value="F:hydrolase activity"/>
    <property type="evidence" value="ECO:0007669"/>
    <property type="project" value="UniProtKB-KW"/>
</dbReference>
<dbReference type="Pfam" id="PF00702">
    <property type="entry name" value="Hydrolase"/>
    <property type="match status" value="1"/>
</dbReference>
<name>A0A7L6B456_9ACTN</name>
<protein>
    <submittedName>
        <fullName evidence="2">HAD family hydrolase</fullName>
    </submittedName>
</protein>
<sequence>MGERRKAAVLVFDADDTLWENNVLFERVIEDFLTWLDHPTLDRTQLRAVLDDVERANAQAHGYGSKIFLRSLAECLEKLRERPATDAERVEIEQLAAALVGHQVELMPGVARTLDDLATRHELLLLTKGEREEQQRKLDACGLLHHFRAAHIVPEKDADTYRWLAREHAFDPGEAWMIGNSPRSDILPARAAGMNAVFIPNENTWVLEHEELDPSDPGVIRLAAFPDLVRHF</sequence>
<dbReference type="EMBL" id="CP059322">
    <property type="protein sequence ID" value="QLQ36768.1"/>
    <property type="molecule type" value="Genomic_DNA"/>
</dbReference>
<evidence type="ECO:0000313" key="3">
    <source>
        <dbReference type="Proteomes" id="UP000510844"/>
    </source>
</evidence>
<dbReference type="Gene3D" id="1.10.150.240">
    <property type="entry name" value="Putative phosphatase, domain 2"/>
    <property type="match status" value="1"/>
</dbReference>
<dbReference type="SFLD" id="SFLDS00003">
    <property type="entry name" value="Haloacid_Dehalogenase"/>
    <property type="match status" value="1"/>
</dbReference>
<dbReference type="Gene3D" id="3.40.50.1000">
    <property type="entry name" value="HAD superfamily/HAD-like"/>
    <property type="match status" value="1"/>
</dbReference>
<proteinExistence type="predicted"/>
<dbReference type="InterPro" id="IPR051540">
    <property type="entry name" value="S-2-haloacid_dehalogenase"/>
</dbReference>
<dbReference type="SUPFAM" id="SSF56784">
    <property type="entry name" value="HAD-like"/>
    <property type="match status" value="1"/>
</dbReference>
<dbReference type="InterPro" id="IPR023214">
    <property type="entry name" value="HAD_sf"/>
</dbReference>
<dbReference type="AlphaFoldDB" id="A0A7L6B456"/>
<keyword evidence="1 2" id="KW-0378">Hydrolase</keyword>